<dbReference type="InterPro" id="IPR035906">
    <property type="entry name" value="MetI-like_sf"/>
</dbReference>
<evidence type="ECO:0000256" key="4">
    <source>
        <dbReference type="ARBA" id="ARBA00022519"/>
    </source>
</evidence>
<proteinExistence type="inferred from homology"/>
<protein>
    <submittedName>
        <fullName evidence="10">ABC-type Fe3+ transport system, permease component</fullName>
    </submittedName>
</protein>
<dbReference type="GO" id="GO:0005886">
    <property type="term" value="C:plasma membrane"/>
    <property type="evidence" value="ECO:0007669"/>
    <property type="project" value="UniProtKB-SubCell"/>
</dbReference>
<keyword evidence="5 8" id="KW-0812">Transmembrane</keyword>
<evidence type="ECO:0000256" key="7">
    <source>
        <dbReference type="ARBA" id="ARBA00023136"/>
    </source>
</evidence>
<evidence type="ECO:0000256" key="8">
    <source>
        <dbReference type="RuleBase" id="RU363032"/>
    </source>
</evidence>
<evidence type="ECO:0000256" key="3">
    <source>
        <dbReference type="ARBA" id="ARBA00022475"/>
    </source>
</evidence>
<feature type="transmembrane region" description="Helical" evidence="8">
    <location>
        <begin position="38"/>
        <end position="56"/>
    </location>
</feature>
<evidence type="ECO:0000256" key="2">
    <source>
        <dbReference type="ARBA" id="ARBA00022448"/>
    </source>
</evidence>
<dbReference type="Proteomes" id="UP000007383">
    <property type="component" value="Chromosome"/>
</dbReference>
<evidence type="ECO:0000313" key="10">
    <source>
        <dbReference type="EMBL" id="AFG38395.1"/>
    </source>
</evidence>
<dbReference type="EMBL" id="CP003282">
    <property type="protein sequence ID" value="AFG38395.1"/>
    <property type="molecule type" value="Genomic_DNA"/>
</dbReference>
<accession>H9ULK2</accession>
<keyword evidence="2 8" id="KW-0813">Transport</keyword>
<dbReference type="GO" id="GO:0055085">
    <property type="term" value="P:transmembrane transport"/>
    <property type="evidence" value="ECO:0007669"/>
    <property type="project" value="InterPro"/>
</dbReference>
<dbReference type="PATRIC" id="fig|889378.3.peg.2337"/>
<feature type="transmembrane region" description="Helical" evidence="8">
    <location>
        <begin position="341"/>
        <end position="362"/>
    </location>
</feature>
<dbReference type="Gene3D" id="1.10.3720.10">
    <property type="entry name" value="MetI-like"/>
    <property type="match status" value="2"/>
</dbReference>
<dbReference type="eggNOG" id="COG1178">
    <property type="taxonomic scope" value="Bacteria"/>
</dbReference>
<keyword evidence="11" id="KW-1185">Reference proteome</keyword>
<feature type="transmembrane region" description="Helical" evidence="8">
    <location>
        <begin position="210"/>
        <end position="229"/>
    </location>
</feature>
<feature type="transmembrane region" description="Helical" evidence="8">
    <location>
        <begin position="68"/>
        <end position="89"/>
    </location>
</feature>
<dbReference type="PANTHER" id="PTHR43357:SF3">
    <property type="entry name" value="FE(3+)-TRANSPORT SYSTEM PERMEASE PROTEIN FBPB 2"/>
    <property type="match status" value="1"/>
</dbReference>
<reference evidence="11" key="1">
    <citation type="journal article" date="2013" name="Stand. Genomic Sci.">
        <title>Complete genome sequence of the halophilic bacterium Spirochaeta africana type strain (Z-7692(T)) from the alkaline Lake Magadi in the East African Rift.</title>
        <authorList>
            <person name="Liolos K."/>
            <person name="Abt B."/>
            <person name="Scheuner C."/>
            <person name="Teshima H."/>
            <person name="Held B."/>
            <person name="Lapidus A."/>
            <person name="Nolan M."/>
            <person name="Lucas S."/>
            <person name="Deshpande S."/>
            <person name="Cheng J.F."/>
            <person name="Tapia R."/>
            <person name="Goodwin L.A."/>
            <person name="Pitluck S."/>
            <person name="Pagani I."/>
            <person name="Ivanova N."/>
            <person name="Mavromatis K."/>
            <person name="Mikhailova N."/>
            <person name="Huntemann M."/>
            <person name="Pati A."/>
            <person name="Chen A."/>
            <person name="Palaniappan K."/>
            <person name="Land M."/>
            <person name="Rohde M."/>
            <person name="Tindall B.J."/>
            <person name="Detter J.C."/>
            <person name="Goker M."/>
            <person name="Bristow J."/>
            <person name="Eisen J.A."/>
            <person name="Markowitz V."/>
            <person name="Hugenholtz P."/>
            <person name="Woyke T."/>
            <person name="Klenk H.P."/>
            <person name="Kyrpides N.C."/>
        </authorList>
    </citation>
    <scope>NUCLEOTIDE SEQUENCE</scope>
    <source>
        <strain evidence="11">ATCC 700263 / DSM 8902 / Z-7692</strain>
    </source>
</reference>
<feature type="domain" description="ABC transmembrane type-1" evidence="9">
    <location>
        <begin position="302"/>
        <end position="493"/>
    </location>
</feature>
<comment type="similarity">
    <text evidence="8">Belongs to the binding-protein-dependent transport system permease family.</text>
</comment>
<name>H9ULK2_SPIAZ</name>
<dbReference type="OrthoDB" id="9795403at2"/>
<dbReference type="InterPro" id="IPR000515">
    <property type="entry name" value="MetI-like"/>
</dbReference>
<evidence type="ECO:0000259" key="9">
    <source>
        <dbReference type="PROSITE" id="PS50928"/>
    </source>
</evidence>
<comment type="subcellular location">
    <subcellularLocation>
        <location evidence="1">Cell inner membrane</location>
        <topology evidence="1">Multi-pass membrane protein</topology>
    </subcellularLocation>
    <subcellularLocation>
        <location evidence="8">Cell membrane</location>
        <topology evidence="8">Multi-pass membrane protein</topology>
    </subcellularLocation>
</comment>
<feature type="transmembrane region" description="Helical" evidence="8">
    <location>
        <begin position="475"/>
        <end position="495"/>
    </location>
</feature>
<keyword evidence="6 8" id="KW-1133">Transmembrane helix</keyword>
<dbReference type="Pfam" id="PF00528">
    <property type="entry name" value="BPD_transp_1"/>
    <property type="match status" value="2"/>
</dbReference>
<evidence type="ECO:0000313" key="11">
    <source>
        <dbReference type="Proteomes" id="UP000007383"/>
    </source>
</evidence>
<dbReference type="STRING" id="889378.Spiaf_2363"/>
<keyword evidence="7 8" id="KW-0472">Membrane</keyword>
<dbReference type="HOGENOM" id="CLU_021838_0_0_12"/>
<feature type="transmembrane region" description="Helical" evidence="8">
    <location>
        <begin position="109"/>
        <end position="129"/>
    </location>
</feature>
<organism evidence="10 11">
    <name type="scientific">Spirochaeta africana (strain ATCC 700263 / DSM 8902 / Z-7692)</name>
    <dbReference type="NCBI Taxonomy" id="889378"/>
    <lineage>
        <taxon>Bacteria</taxon>
        <taxon>Pseudomonadati</taxon>
        <taxon>Spirochaetota</taxon>
        <taxon>Spirochaetia</taxon>
        <taxon>Spirochaetales</taxon>
        <taxon>Spirochaetaceae</taxon>
        <taxon>Spirochaeta</taxon>
    </lineage>
</organism>
<keyword evidence="4" id="KW-0997">Cell inner membrane</keyword>
<sequence length="503" mass="54182">MLVPLVYLALRAFSAEVPVLAEMLLRRRTLVLMRNTLLLAGGVTLFSLAISLPLALLTERTNIIGRRLITIAGVVPLAVPGYVMAYALLGIGGNYGFAARVLGLEVSRISGFTGALLALTLYSFPYMYLNLRTGLHSLDPGLEESARSLGYRPAAVLLRVVLPHLRPAVLAGSVIIILYTVGDFGAVALMRYEVFSYAIYNQYANAFDRVYVSVLSLILLAIPAVILTAEARLLSRTRLARVGTGAARRRVRTRLSPLGQALGLGYATLVAAVSIGLPVVMLLFWMLQSPPTAELARVWQTFLRSAAAAGPAAVLATLAALPIAYMHSRYPGRLSRAAEKAAYIGYAVPPLSLALALVFFSLRATPVLYQRLPLLIIAYSMNFLALALGPLRSALLHAPRKLEEAARSFGYTPRAAFLRAILPLLRTGMLASLVLVFVMAMKELPLALILGPTGWTTLSMAVFTRTSEALMAQAAPYAAAIVLFSSLFVGLMLRYEGDDHAPA</sequence>
<feature type="transmembrane region" description="Helical" evidence="8">
    <location>
        <begin position="416"/>
        <end position="438"/>
    </location>
</feature>
<dbReference type="PROSITE" id="PS50928">
    <property type="entry name" value="ABC_TM1"/>
    <property type="match status" value="2"/>
</dbReference>
<evidence type="ECO:0000256" key="1">
    <source>
        <dbReference type="ARBA" id="ARBA00004429"/>
    </source>
</evidence>
<keyword evidence="3" id="KW-1003">Cell membrane</keyword>
<dbReference type="AlphaFoldDB" id="H9ULK2"/>
<evidence type="ECO:0000256" key="6">
    <source>
        <dbReference type="ARBA" id="ARBA00022989"/>
    </source>
</evidence>
<evidence type="ECO:0000256" key="5">
    <source>
        <dbReference type="ARBA" id="ARBA00022692"/>
    </source>
</evidence>
<feature type="transmembrane region" description="Helical" evidence="8">
    <location>
        <begin position="168"/>
        <end position="190"/>
    </location>
</feature>
<dbReference type="RefSeq" id="WP_014456377.1">
    <property type="nucleotide sequence ID" value="NC_017098.1"/>
</dbReference>
<dbReference type="SUPFAM" id="SSF161098">
    <property type="entry name" value="MetI-like"/>
    <property type="match status" value="2"/>
</dbReference>
<feature type="transmembrane region" description="Helical" evidence="8">
    <location>
        <begin position="306"/>
        <end position="325"/>
    </location>
</feature>
<dbReference type="PANTHER" id="PTHR43357">
    <property type="entry name" value="INNER MEMBRANE ABC TRANSPORTER PERMEASE PROTEIN YDCV"/>
    <property type="match status" value="1"/>
</dbReference>
<feature type="transmembrane region" description="Helical" evidence="8">
    <location>
        <begin position="444"/>
        <end position="463"/>
    </location>
</feature>
<feature type="domain" description="ABC transmembrane type-1" evidence="9">
    <location>
        <begin position="33"/>
        <end position="228"/>
    </location>
</feature>
<gene>
    <name evidence="10" type="ordered locus">Spiaf_2363</name>
</gene>
<dbReference type="CDD" id="cd06261">
    <property type="entry name" value="TM_PBP2"/>
    <property type="match status" value="2"/>
</dbReference>
<feature type="transmembrane region" description="Helical" evidence="8">
    <location>
        <begin position="374"/>
        <end position="395"/>
    </location>
</feature>
<dbReference type="KEGG" id="sfc:Spiaf_2363"/>
<feature type="transmembrane region" description="Helical" evidence="8">
    <location>
        <begin position="258"/>
        <end position="286"/>
    </location>
</feature>